<dbReference type="EMBL" id="JAHMHS010000165">
    <property type="protein sequence ID" value="KAK1710906.1"/>
    <property type="molecule type" value="Genomic_DNA"/>
</dbReference>
<accession>A0AAD8U7L3</accession>
<proteinExistence type="predicted"/>
<dbReference type="Proteomes" id="UP001244207">
    <property type="component" value="Unassembled WGS sequence"/>
</dbReference>
<organism evidence="1 2">
    <name type="scientific">Glomerella acutata</name>
    <name type="common">Colletotrichum acutatum</name>
    <dbReference type="NCBI Taxonomy" id="27357"/>
    <lineage>
        <taxon>Eukaryota</taxon>
        <taxon>Fungi</taxon>
        <taxon>Dikarya</taxon>
        <taxon>Ascomycota</taxon>
        <taxon>Pezizomycotina</taxon>
        <taxon>Sordariomycetes</taxon>
        <taxon>Hypocreomycetidae</taxon>
        <taxon>Glomerellales</taxon>
        <taxon>Glomerellaceae</taxon>
        <taxon>Colletotrichum</taxon>
        <taxon>Colletotrichum acutatum species complex</taxon>
    </lineage>
</organism>
<protein>
    <submittedName>
        <fullName evidence="1">Uncharacterized protein</fullName>
    </submittedName>
</protein>
<comment type="caution">
    <text evidence="1">The sequence shown here is derived from an EMBL/GenBank/DDBJ whole genome shotgun (WGS) entry which is preliminary data.</text>
</comment>
<name>A0AAD8U7L3_GLOAC</name>
<keyword evidence="2" id="KW-1185">Reference proteome</keyword>
<sequence>MARYDELSRNLGQGGFVVDLQRRSWVLRQLKLGLQPSCGRERRRNPCLRVMNDLVSLPPGIKPEDIPIPSRGFSRVLFAIQALSSSAESTPLDSSLLRVQKYLTYPGLDKPDVIIVEQNRGFVTVLDLDRDLLFPGPPDLPVELNDMPSCVCYKVEHLFSTVFGVLDVNKDTVMDWRQYWNEFQRLLAKVNPLWKTEVTINNIRDLVHQCSFELP</sequence>
<evidence type="ECO:0000313" key="1">
    <source>
        <dbReference type="EMBL" id="KAK1710906.1"/>
    </source>
</evidence>
<dbReference type="RefSeq" id="XP_060358966.1">
    <property type="nucleotide sequence ID" value="XM_060510922.1"/>
</dbReference>
<dbReference type="GeneID" id="85394821"/>
<dbReference type="AlphaFoldDB" id="A0AAD8U7L3"/>
<evidence type="ECO:0000313" key="2">
    <source>
        <dbReference type="Proteomes" id="UP001244207"/>
    </source>
</evidence>
<reference evidence="1" key="1">
    <citation type="submission" date="2021-12" db="EMBL/GenBank/DDBJ databases">
        <title>Comparative genomics, transcriptomics and evolutionary studies reveal genomic signatures of adaptation to plant cell wall in hemibiotrophic fungi.</title>
        <authorList>
            <consortium name="DOE Joint Genome Institute"/>
            <person name="Baroncelli R."/>
            <person name="Diaz J.F."/>
            <person name="Benocci T."/>
            <person name="Peng M."/>
            <person name="Battaglia E."/>
            <person name="Haridas S."/>
            <person name="Andreopoulos W."/>
            <person name="Labutti K."/>
            <person name="Pangilinan J."/>
            <person name="Floch G.L."/>
            <person name="Makela M.R."/>
            <person name="Henrissat B."/>
            <person name="Grigoriev I.V."/>
            <person name="Crouch J.A."/>
            <person name="De Vries R.P."/>
            <person name="Sukno S.A."/>
            <person name="Thon M.R."/>
        </authorList>
    </citation>
    <scope>NUCLEOTIDE SEQUENCE</scope>
    <source>
        <strain evidence="1">CBS 112980</strain>
    </source>
</reference>
<gene>
    <name evidence="1" type="ORF">BDZ83DRAFT_656960</name>
</gene>